<dbReference type="GeneID" id="14693131"/>
<dbReference type="RefSeq" id="XP_004222721.1">
    <property type="nucleotide sequence ID" value="XM_004222673.1"/>
</dbReference>
<feature type="region of interest" description="Disordered" evidence="1">
    <location>
        <begin position="1433"/>
        <end position="1520"/>
    </location>
</feature>
<feature type="region of interest" description="Disordered" evidence="1">
    <location>
        <begin position="613"/>
        <end position="672"/>
    </location>
</feature>
<dbReference type="EMBL" id="DF157102">
    <property type="protein sequence ID" value="GAB66774.1"/>
    <property type="molecule type" value="Genomic_DNA"/>
</dbReference>
<feature type="compositionally biased region" description="Basic and acidic residues" evidence="1">
    <location>
        <begin position="1509"/>
        <end position="1520"/>
    </location>
</feature>
<dbReference type="VEuPathDB" id="PlasmoDB:PCYB_101240"/>
<feature type="compositionally biased region" description="Gly residues" evidence="1">
    <location>
        <begin position="1445"/>
        <end position="1476"/>
    </location>
</feature>
<dbReference type="OMA" id="VEMYSTA"/>
<name>K6UTU4_PLACD</name>
<protein>
    <submittedName>
        <fullName evidence="2">Uncharacterized protein</fullName>
    </submittedName>
</protein>
<dbReference type="PhylomeDB" id="K6UTU4"/>
<feature type="compositionally biased region" description="Low complexity" evidence="1">
    <location>
        <begin position="522"/>
        <end position="533"/>
    </location>
</feature>
<evidence type="ECO:0000313" key="3">
    <source>
        <dbReference type="Proteomes" id="UP000006319"/>
    </source>
</evidence>
<keyword evidence="3" id="KW-1185">Reference proteome</keyword>
<accession>K6UTU4</accession>
<reference evidence="2 3" key="1">
    <citation type="journal article" date="2012" name="Nat. Genet.">
        <title>Plasmodium cynomolgi genome sequences provide insight into Plasmodium vivax and the monkey malaria clade.</title>
        <authorList>
            <person name="Tachibana S."/>
            <person name="Sullivan S.A."/>
            <person name="Kawai S."/>
            <person name="Nakamura S."/>
            <person name="Kim H.R."/>
            <person name="Goto N."/>
            <person name="Arisue N."/>
            <person name="Palacpac N.M.Q."/>
            <person name="Honma H."/>
            <person name="Yagi M."/>
            <person name="Tougan T."/>
            <person name="Katakai Y."/>
            <person name="Kaneko O."/>
            <person name="Mita T."/>
            <person name="Kita K."/>
            <person name="Yasutomi Y."/>
            <person name="Sutton P.L."/>
            <person name="Shakhbatyan R."/>
            <person name="Horii T."/>
            <person name="Yasunaga T."/>
            <person name="Barnwell J.W."/>
            <person name="Escalante A.A."/>
            <person name="Carlton J.M."/>
            <person name="Tanabe K."/>
        </authorList>
    </citation>
    <scope>NUCLEOTIDE SEQUENCE [LARGE SCALE GENOMIC DNA]</scope>
    <source>
        <strain evidence="2 3">B</strain>
    </source>
</reference>
<feature type="compositionally biased region" description="Basic and acidic residues" evidence="1">
    <location>
        <begin position="935"/>
        <end position="953"/>
    </location>
</feature>
<evidence type="ECO:0000313" key="2">
    <source>
        <dbReference type="EMBL" id="GAB66774.1"/>
    </source>
</evidence>
<gene>
    <name evidence="2" type="ORF">PCYB_101240</name>
</gene>
<feature type="region of interest" description="Disordered" evidence="1">
    <location>
        <begin position="433"/>
        <end position="481"/>
    </location>
</feature>
<sequence length="1520" mass="171000">MNDETIYGYSNKEVKNKILDKENMIKNKVYNNARSSLKKKNYYEKLNATNNEEKEFAKPKNTVLSEHIGKNYVDKKYGDNNNLAKDRSKFRRIGYYNEENSLKTNSAYDDVNNAVASKGAVPNVSGSAPHRKFNDLKAAASGSGGNNTEEAMNNAKGGAAEGAHIQKQNFDHYGKKNLMYTKSKNDHNANYNYSKMNRNQNKYGNADFRDPSQGMVSVGTTGVGTQGAAPPLPPQPISYMGRDKLYQKNQSEQNSNPNMNNVMGGKGSYKNDTLAPKDKILNEENFIENNRMSDNDVATGLGHNEFQRNKNIPNSKGAMMNPKNVSKKGINHNKHNDDMVVDHERATNNYALKQHNPNMKRNMYANYPNASKNEKNMPHHKYAVDKDGNRKKEYHNFSLSTIDSNFSHQNAFEKKFGSKFVDPHMKDRMEGIKENSADFSAPLGETKGEGKKYSKNSTNNNEKGINASDRGAPLGGNGEDEYVATGEYSHCPQVVGVTTTNNCVNNSAGGNNAKQSFKKDGGNAPNGSGNANLGEKQRFFERADVNTASKSYEYNTIDSGKVSPEFGNDNTNMMTCEGRGGNVENANDVVSNMPAVNVNTVNLASANRMSKGNTAANTHHMRDKTLPQSVNPYGSIPKYEDAKQVRKRSNNMQGTYKGKKVTKYDPPNGEDYQRYPSSEDYNNNSNNVNHFFYENVNNNEEERMSENGNDDVDLDENDYNMRKEHNYANRKMNYKHYPERSVKRLHHDTMMNYAKDSKKRGSYGPAFKTYSGEYYPDEECTSQMNCAYEKYREEDYPDASYSEKGALTIIRLPAENKKQVKKKKKNIVSYGKSLVEMYSTAIPINEQVDPYALKALSKNENLNEKIYALIPKSVVEVSEYDDVTHVTLQSSSPLFVNQNDNVKQHIITTTYYQKSDDIPNIASCVVPESDESLKESLEKSKESLSGGENDKNLKSIIRGTSLRNKSGSSLSVKFKLSQGDQENKSQGKNENKSKSLKGEDNEKELNKKIEDHILSEELRNLKIDKSITEKKRASIFDEPKTRLRQEKKSEPNNKIVLDSNKVKNATEIKLKKIQHVTGLLEKYDIPNPFESYTMDPIDYSQLAGKNDSAKLMSLAHTVSNNYYKYILKSMEKEEIKEVFNEKRKKMILKLIALLGSQINSEIKKRFSEANAADTCKESELKKKDNVKPKMSPKEREIKVEEHNLICQYWEKQSECMSMLIKEWNKISEILESINVDPNNMISSLISLYGEKTVSDFHLSFDQIKESNIELDVNVDDISIPNIGEPPENKFDPAGMTVASLIQDMKWDVDLEFSLNQIREEWKNENKQNKKLIQKKIVEGIKHRIGLLDYLNKVEVNLNAFAKIIEGRMISNDDVKSQLRSMQDLNEDGILSKLLENLECNKMDINADSFKTPTSFFISHHLPMTMCSLSDKSKLDDVEEHEENGSSGGGNGDGSGEGGSNSSGDGSGNGNGNGSDSGSGSSNDNGKGNDNQSEQEQNKENEMNSDENTIEEKQSDGEEKA</sequence>
<dbReference type="OrthoDB" id="371925at2759"/>
<feature type="region of interest" description="Disordered" evidence="1">
    <location>
        <begin position="301"/>
        <end position="335"/>
    </location>
</feature>
<feature type="compositionally biased region" description="Polar residues" evidence="1">
    <location>
        <begin position="961"/>
        <end position="971"/>
    </location>
</feature>
<feature type="region of interest" description="Disordered" evidence="1">
    <location>
        <begin position="507"/>
        <end position="533"/>
    </location>
</feature>
<dbReference type="eggNOG" id="ENOG502T29E">
    <property type="taxonomic scope" value="Eukaryota"/>
</dbReference>
<organism evidence="2 3">
    <name type="scientific">Plasmodium cynomolgi (strain B)</name>
    <dbReference type="NCBI Taxonomy" id="1120755"/>
    <lineage>
        <taxon>Eukaryota</taxon>
        <taxon>Sar</taxon>
        <taxon>Alveolata</taxon>
        <taxon>Apicomplexa</taxon>
        <taxon>Aconoidasida</taxon>
        <taxon>Haemosporida</taxon>
        <taxon>Plasmodiidae</taxon>
        <taxon>Plasmodium</taxon>
        <taxon>Plasmodium (Plasmodium)</taxon>
    </lineage>
</organism>
<feature type="compositionally biased region" description="Basic and acidic residues" evidence="1">
    <location>
        <begin position="981"/>
        <end position="1004"/>
    </location>
</feature>
<feature type="compositionally biased region" description="Low complexity" evidence="1">
    <location>
        <begin position="1477"/>
        <end position="1494"/>
    </location>
</feature>
<feature type="region of interest" description="Disordered" evidence="1">
    <location>
        <begin position="935"/>
        <end position="1004"/>
    </location>
</feature>
<evidence type="ECO:0000256" key="1">
    <source>
        <dbReference type="SAM" id="MobiDB-lite"/>
    </source>
</evidence>
<dbReference type="Proteomes" id="UP000006319">
    <property type="component" value="Chromosome 10"/>
</dbReference>
<proteinExistence type="predicted"/>
<dbReference type="KEGG" id="pcy:PCYB_101240"/>